<keyword evidence="2" id="KW-0255">Endonuclease</keyword>
<gene>
    <name evidence="2" type="ORF">PLESHI_09203</name>
</gene>
<dbReference type="REBASE" id="68745">
    <property type="entry name" value="Psh73ORF9203P"/>
</dbReference>
<feature type="domain" description="HNH nuclease" evidence="1">
    <location>
        <begin position="191"/>
        <end position="249"/>
    </location>
</feature>
<protein>
    <submittedName>
        <fullName evidence="2">HNH endonuclease</fullName>
    </submittedName>
</protein>
<dbReference type="Pfam" id="PF01844">
    <property type="entry name" value="HNH"/>
    <property type="match status" value="1"/>
</dbReference>
<dbReference type="PATRIC" id="fig|1315976.3.peg.1740"/>
<evidence type="ECO:0000259" key="1">
    <source>
        <dbReference type="SMART" id="SM00507"/>
    </source>
</evidence>
<accession>R8AQW7</accession>
<sequence length="276" mass="31101">MFEIGKEYKRKEEIHGLYGGQAQGGISTPKSHPVVFIFTSDAGEQHGYRDEYHEDGLFWYTGEGQVGDMKMVSGNKAIFEHSKNGKTIHVFEYTRKAYVRYIGSAECLGYHEEDRPDRYGNNRTAFIFHLDIDSTGNENIISEPKTTYLTKNQKQLKNKSIKDLREAALSQSPKNSTSKEKQETAYYRSQALKLYVIARSKGVCEGCGESAPFKTKNGPYLECHHVHRLADGGPDHPENVVALCPNCHRRAHFSSDAKSYNEALKKVAAKAEKNAL</sequence>
<dbReference type="HOGENOM" id="CLU_058772_0_1_6"/>
<dbReference type="OrthoDB" id="9802640at2"/>
<dbReference type="CDD" id="cd00085">
    <property type="entry name" value="HNHc"/>
    <property type="match status" value="1"/>
</dbReference>
<dbReference type="GO" id="GO:0004519">
    <property type="term" value="F:endonuclease activity"/>
    <property type="evidence" value="ECO:0007669"/>
    <property type="project" value="UniProtKB-KW"/>
</dbReference>
<dbReference type="Proteomes" id="UP000014012">
    <property type="component" value="Unassembled WGS sequence"/>
</dbReference>
<dbReference type="EMBL" id="AQQO01000305">
    <property type="protein sequence ID" value="EON88707.1"/>
    <property type="molecule type" value="Genomic_DNA"/>
</dbReference>
<dbReference type="InterPro" id="IPR002711">
    <property type="entry name" value="HNH"/>
</dbReference>
<keyword evidence="2" id="KW-0378">Hydrolase</keyword>
<proteinExistence type="predicted"/>
<dbReference type="SMART" id="SM00507">
    <property type="entry name" value="HNHc"/>
    <property type="match status" value="1"/>
</dbReference>
<reference evidence="2 3" key="1">
    <citation type="journal article" date="2013" name="Genome Announc.">
        <title>Genome Sequence of Plesiomonas shigelloides Strain 302-73 (Serotype O1).</title>
        <authorList>
            <person name="Pique N."/>
            <person name="Aquilini E."/>
            <person name="Alioto T."/>
            <person name="Minana-Galbis D."/>
            <person name="Tomas J.M."/>
        </authorList>
    </citation>
    <scope>NUCLEOTIDE SEQUENCE [LARGE SCALE GENOMIC DNA]</scope>
    <source>
        <strain evidence="2 3">302-73</strain>
    </source>
</reference>
<comment type="caution">
    <text evidence="2">The sequence shown here is derived from an EMBL/GenBank/DDBJ whole genome shotgun (WGS) entry which is preliminary data.</text>
</comment>
<dbReference type="Gene3D" id="1.10.30.50">
    <property type="match status" value="1"/>
</dbReference>
<dbReference type="InterPro" id="IPR003615">
    <property type="entry name" value="HNH_nuc"/>
</dbReference>
<name>R8AQW7_PLESH</name>
<dbReference type="InterPro" id="IPR058712">
    <property type="entry name" value="SRA_ScoMcrA"/>
</dbReference>
<evidence type="ECO:0000313" key="3">
    <source>
        <dbReference type="Proteomes" id="UP000014012"/>
    </source>
</evidence>
<dbReference type="Pfam" id="PF26348">
    <property type="entry name" value="SRA_ScoMcrA"/>
    <property type="match status" value="1"/>
</dbReference>
<dbReference type="GO" id="GO:0008270">
    <property type="term" value="F:zinc ion binding"/>
    <property type="evidence" value="ECO:0007669"/>
    <property type="project" value="InterPro"/>
</dbReference>
<dbReference type="RefSeq" id="WP_010863460.1">
    <property type="nucleotide sequence ID" value="NZ_AQQO01000305.1"/>
</dbReference>
<dbReference type="AlphaFoldDB" id="R8AQW7"/>
<keyword evidence="2" id="KW-0540">Nuclease</keyword>
<organism evidence="2 3">
    <name type="scientific">Plesiomonas shigelloides 302-73</name>
    <dbReference type="NCBI Taxonomy" id="1315976"/>
    <lineage>
        <taxon>Bacteria</taxon>
        <taxon>Pseudomonadati</taxon>
        <taxon>Pseudomonadota</taxon>
        <taxon>Gammaproteobacteria</taxon>
        <taxon>Enterobacterales</taxon>
        <taxon>Enterobacteriaceae</taxon>
        <taxon>Plesiomonas</taxon>
    </lineage>
</organism>
<keyword evidence="3" id="KW-1185">Reference proteome</keyword>
<dbReference type="GO" id="GO:0003676">
    <property type="term" value="F:nucleic acid binding"/>
    <property type="evidence" value="ECO:0007669"/>
    <property type="project" value="InterPro"/>
</dbReference>
<evidence type="ECO:0000313" key="2">
    <source>
        <dbReference type="EMBL" id="EON88707.1"/>
    </source>
</evidence>